<evidence type="ECO:0000256" key="6">
    <source>
        <dbReference type="ARBA" id="ARBA00022692"/>
    </source>
</evidence>
<evidence type="ECO:0000256" key="9">
    <source>
        <dbReference type="ARBA" id="ARBA00023306"/>
    </source>
</evidence>
<evidence type="ECO:0000256" key="3">
    <source>
        <dbReference type="ARBA" id="ARBA00021907"/>
    </source>
</evidence>
<dbReference type="AlphaFoldDB" id="A0A2H0V662"/>
<feature type="domain" description="FtsX extracellular" evidence="13">
    <location>
        <begin position="57"/>
        <end position="145"/>
    </location>
</feature>
<dbReference type="Pfam" id="PF02687">
    <property type="entry name" value="FtsX"/>
    <property type="match status" value="1"/>
</dbReference>
<comment type="subcellular location">
    <subcellularLocation>
        <location evidence="1">Cell membrane</location>
        <topology evidence="1">Multi-pass membrane protein</topology>
    </subcellularLocation>
</comment>
<dbReference type="InterPro" id="IPR040690">
    <property type="entry name" value="FtsX_ECD"/>
</dbReference>
<reference evidence="15" key="1">
    <citation type="submission" date="2017-09" db="EMBL/GenBank/DDBJ databases">
        <title>Depth-based differentiation of microbial function through sediment-hosted aquifers and enrichment of novel symbionts in the deep terrestrial subsurface.</title>
        <authorList>
            <person name="Probst A.J."/>
            <person name="Ladd B."/>
            <person name="Jarett J.K."/>
            <person name="Geller-Mcgrath D.E."/>
            <person name="Sieber C.M.K."/>
            <person name="Emerson J.B."/>
            <person name="Anantharaman K."/>
            <person name="Thomas B.C."/>
            <person name="Malmstrom R."/>
            <person name="Stieglmeier M."/>
            <person name="Klingl A."/>
            <person name="Woyke T."/>
            <person name="Ryan C.M."/>
            <person name="Banfield J.F."/>
        </authorList>
    </citation>
    <scope>NUCLEOTIDE SEQUENCE [LARGE SCALE GENOMIC DNA]</scope>
</reference>
<evidence type="ECO:0000256" key="2">
    <source>
        <dbReference type="ARBA" id="ARBA00007379"/>
    </source>
</evidence>
<evidence type="ECO:0000256" key="1">
    <source>
        <dbReference type="ARBA" id="ARBA00004651"/>
    </source>
</evidence>
<feature type="transmembrane region" description="Helical" evidence="11">
    <location>
        <begin position="20"/>
        <end position="40"/>
    </location>
</feature>
<sequence length="303" mass="34448">MLTFLRVLKFALQDFWRNFWLTLVTVSVLVLALFSVNILITLKAVSDNIIDSVHDKVDINIMLVSEATEVDVNNFKTFVSNTSEVDTVSFLSKEMVLEQFKQKNIGNPDIQSAISELEDNPFNDTLVVKAGDPSDYDLILQKIQASEYSSLVDNNDFSDPQKIISFVQSVSDKVEKFGIFIAVLFSLIAFLIVFNTIRVTIYTHKEEIGVMRLVGATNWFIRMPFILESVLYAFVALLINIGLIYLFINILTPYLGTFLANYDFDLTAYFSDRFLLIFGLEFVLAVVLTILSSAFAIRRYLKV</sequence>
<protein>
    <recommendedName>
        <fullName evidence="3 10">Cell division protein FtsX</fullName>
    </recommendedName>
</protein>
<dbReference type="GO" id="GO:0051301">
    <property type="term" value="P:cell division"/>
    <property type="evidence" value="ECO:0007669"/>
    <property type="project" value="UniProtKB-KW"/>
</dbReference>
<evidence type="ECO:0000313" key="14">
    <source>
        <dbReference type="EMBL" id="PIR94552.1"/>
    </source>
</evidence>
<keyword evidence="6 11" id="KW-0812">Transmembrane</keyword>
<comment type="similarity">
    <text evidence="2 10">Belongs to the ABC-4 integral membrane protein family. FtsX subfamily.</text>
</comment>
<dbReference type="InterPro" id="IPR003838">
    <property type="entry name" value="ABC3_permease_C"/>
</dbReference>
<name>A0A2H0V662_9BACT</name>
<dbReference type="PIRSF" id="PIRSF003097">
    <property type="entry name" value="FtsX"/>
    <property type="match status" value="1"/>
</dbReference>
<organism evidence="14 15">
    <name type="scientific">Candidatus Falkowbacteria bacterium CG10_big_fil_rev_8_21_14_0_10_39_11</name>
    <dbReference type="NCBI Taxonomy" id="1974565"/>
    <lineage>
        <taxon>Bacteria</taxon>
        <taxon>Candidatus Falkowiibacteriota</taxon>
    </lineage>
</organism>
<evidence type="ECO:0000256" key="5">
    <source>
        <dbReference type="ARBA" id="ARBA00022618"/>
    </source>
</evidence>
<dbReference type="InterPro" id="IPR004513">
    <property type="entry name" value="FtsX"/>
</dbReference>
<feature type="domain" description="ABC3 transporter permease C-terminal" evidence="12">
    <location>
        <begin position="179"/>
        <end position="302"/>
    </location>
</feature>
<dbReference type="Proteomes" id="UP000229901">
    <property type="component" value="Unassembled WGS sequence"/>
</dbReference>
<dbReference type="PANTHER" id="PTHR47755:SF1">
    <property type="entry name" value="CELL DIVISION PROTEIN FTSX"/>
    <property type="match status" value="1"/>
</dbReference>
<keyword evidence="8 10" id="KW-0472">Membrane</keyword>
<dbReference type="PANTHER" id="PTHR47755">
    <property type="entry name" value="CELL DIVISION PROTEIN FTSX"/>
    <property type="match status" value="1"/>
</dbReference>
<gene>
    <name evidence="14" type="ORF">COT97_00730</name>
</gene>
<proteinExistence type="inferred from homology"/>
<dbReference type="Pfam" id="PF18075">
    <property type="entry name" value="FtsX_ECD"/>
    <property type="match status" value="1"/>
</dbReference>
<evidence type="ECO:0000256" key="10">
    <source>
        <dbReference type="PIRNR" id="PIRNR003097"/>
    </source>
</evidence>
<dbReference type="EMBL" id="PFAP01000003">
    <property type="protein sequence ID" value="PIR94552.1"/>
    <property type="molecule type" value="Genomic_DNA"/>
</dbReference>
<keyword evidence="7 11" id="KW-1133">Transmembrane helix</keyword>
<keyword evidence="4 10" id="KW-1003">Cell membrane</keyword>
<evidence type="ECO:0000313" key="15">
    <source>
        <dbReference type="Proteomes" id="UP000229901"/>
    </source>
</evidence>
<feature type="transmembrane region" description="Helical" evidence="11">
    <location>
        <begin position="230"/>
        <end position="254"/>
    </location>
</feature>
<evidence type="ECO:0000259" key="13">
    <source>
        <dbReference type="Pfam" id="PF18075"/>
    </source>
</evidence>
<evidence type="ECO:0000256" key="7">
    <source>
        <dbReference type="ARBA" id="ARBA00022989"/>
    </source>
</evidence>
<dbReference type="Gene3D" id="3.30.70.3040">
    <property type="match status" value="1"/>
</dbReference>
<keyword evidence="9 10" id="KW-0131">Cell cycle</keyword>
<comment type="caution">
    <text evidence="14">The sequence shown here is derived from an EMBL/GenBank/DDBJ whole genome shotgun (WGS) entry which is preliminary data.</text>
</comment>
<feature type="transmembrane region" description="Helical" evidence="11">
    <location>
        <begin position="274"/>
        <end position="297"/>
    </location>
</feature>
<keyword evidence="5 10" id="KW-0132">Cell division</keyword>
<evidence type="ECO:0000256" key="4">
    <source>
        <dbReference type="ARBA" id="ARBA00022475"/>
    </source>
</evidence>
<evidence type="ECO:0000259" key="12">
    <source>
        <dbReference type="Pfam" id="PF02687"/>
    </source>
</evidence>
<dbReference type="GO" id="GO:0005886">
    <property type="term" value="C:plasma membrane"/>
    <property type="evidence" value="ECO:0007669"/>
    <property type="project" value="UniProtKB-SubCell"/>
</dbReference>
<evidence type="ECO:0000256" key="11">
    <source>
        <dbReference type="SAM" id="Phobius"/>
    </source>
</evidence>
<feature type="transmembrane region" description="Helical" evidence="11">
    <location>
        <begin position="177"/>
        <end position="197"/>
    </location>
</feature>
<accession>A0A2H0V662</accession>
<evidence type="ECO:0000256" key="8">
    <source>
        <dbReference type="ARBA" id="ARBA00023136"/>
    </source>
</evidence>